<proteinExistence type="predicted"/>
<name>A0A412G6F0_9FIRM</name>
<dbReference type="EMBL" id="QRUP01000001">
    <property type="protein sequence ID" value="RGR76887.1"/>
    <property type="molecule type" value="Genomic_DNA"/>
</dbReference>
<organism evidence="1 2">
    <name type="scientific">Holdemania filiformis</name>
    <dbReference type="NCBI Taxonomy" id="61171"/>
    <lineage>
        <taxon>Bacteria</taxon>
        <taxon>Bacillati</taxon>
        <taxon>Bacillota</taxon>
        <taxon>Erysipelotrichia</taxon>
        <taxon>Erysipelotrichales</taxon>
        <taxon>Erysipelotrichaceae</taxon>
        <taxon>Holdemania</taxon>
    </lineage>
</organism>
<sequence>MKKKIEDYTDEELFEMEFNEDHPLFEFCKFSELRHWLKENDGRYINELVEGAPSWCKAVLDEKIANEAKPGLHTKY</sequence>
<dbReference type="GeneID" id="83013973"/>
<dbReference type="AlphaFoldDB" id="A0A412G6F0"/>
<comment type="caution">
    <text evidence="1">The sequence shown here is derived from an EMBL/GenBank/DDBJ whole genome shotgun (WGS) entry which is preliminary data.</text>
</comment>
<evidence type="ECO:0000313" key="1">
    <source>
        <dbReference type="EMBL" id="RGR76887.1"/>
    </source>
</evidence>
<evidence type="ECO:0000313" key="2">
    <source>
        <dbReference type="Proteomes" id="UP000284178"/>
    </source>
</evidence>
<accession>A0A412G6F0</accession>
<dbReference type="Proteomes" id="UP000284178">
    <property type="component" value="Unassembled WGS sequence"/>
</dbReference>
<gene>
    <name evidence="1" type="ORF">DWY25_00925</name>
</gene>
<protein>
    <submittedName>
        <fullName evidence="1">Uncharacterized protein</fullName>
    </submittedName>
</protein>
<keyword evidence="2" id="KW-1185">Reference proteome</keyword>
<reference evidence="1 2" key="1">
    <citation type="submission" date="2018-08" db="EMBL/GenBank/DDBJ databases">
        <title>A genome reference for cultivated species of the human gut microbiota.</title>
        <authorList>
            <person name="Zou Y."/>
            <person name="Xue W."/>
            <person name="Luo G."/>
        </authorList>
    </citation>
    <scope>NUCLEOTIDE SEQUENCE [LARGE SCALE GENOMIC DNA]</scope>
    <source>
        <strain evidence="1 2">AF24-29</strain>
    </source>
</reference>
<dbReference type="RefSeq" id="WP_117892534.1">
    <property type="nucleotide sequence ID" value="NZ_CABJCV010000001.1"/>
</dbReference>